<dbReference type="Pfam" id="PF20434">
    <property type="entry name" value="BD-FAE"/>
    <property type="match status" value="1"/>
</dbReference>
<feature type="domain" description="BD-FAE-like" evidence="2">
    <location>
        <begin position="48"/>
        <end position="149"/>
    </location>
</feature>
<gene>
    <name evidence="3" type="ORF">JI748_10890</name>
</gene>
<keyword evidence="1 3" id="KW-0378">Hydrolase</keyword>
<dbReference type="InterPro" id="IPR049492">
    <property type="entry name" value="BD-FAE-like_dom"/>
</dbReference>
<dbReference type="Gene3D" id="3.40.50.1820">
    <property type="entry name" value="alpha/beta hydrolase"/>
    <property type="match status" value="1"/>
</dbReference>
<evidence type="ECO:0000256" key="1">
    <source>
        <dbReference type="ARBA" id="ARBA00022801"/>
    </source>
</evidence>
<accession>A0ABX7C4X5</accession>
<evidence type="ECO:0000313" key="3">
    <source>
        <dbReference type="EMBL" id="QQR38289.1"/>
    </source>
</evidence>
<keyword evidence="4" id="KW-1185">Reference proteome</keyword>
<dbReference type="PANTHER" id="PTHR48081:SF33">
    <property type="entry name" value="KYNURENINE FORMAMIDASE"/>
    <property type="match status" value="1"/>
</dbReference>
<proteinExistence type="predicted"/>
<dbReference type="InterPro" id="IPR029058">
    <property type="entry name" value="AB_hydrolase_fold"/>
</dbReference>
<protein>
    <submittedName>
        <fullName evidence="3">Alpha/beta hydrolase</fullName>
    </submittedName>
</protein>
<evidence type="ECO:0000259" key="2">
    <source>
        <dbReference type="Pfam" id="PF20434"/>
    </source>
</evidence>
<evidence type="ECO:0000313" key="4">
    <source>
        <dbReference type="Proteomes" id="UP000595857"/>
    </source>
</evidence>
<dbReference type="InterPro" id="IPR050300">
    <property type="entry name" value="GDXG_lipolytic_enzyme"/>
</dbReference>
<organism evidence="3 4">
    <name type="scientific">Devosia rhizoryzae</name>
    <dbReference type="NCBI Taxonomy" id="2774137"/>
    <lineage>
        <taxon>Bacteria</taxon>
        <taxon>Pseudomonadati</taxon>
        <taxon>Pseudomonadota</taxon>
        <taxon>Alphaproteobacteria</taxon>
        <taxon>Hyphomicrobiales</taxon>
        <taxon>Devosiaceae</taxon>
        <taxon>Devosia</taxon>
    </lineage>
</organism>
<dbReference type="RefSeq" id="WP_201630432.1">
    <property type="nucleotide sequence ID" value="NZ_CP068046.1"/>
</dbReference>
<dbReference type="Proteomes" id="UP000595857">
    <property type="component" value="Chromosome"/>
</dbReference>
<dbReference type="SUPFAM" id="SSF53474">
    <property type="entry name" value="alpha/beta-Hydrolases"/>
    <property type="match status" value="1"/>
</dbReference>
<reference evidence="3 4" key="1">
    <citation type="submission" date="2021-01" db="EMBL/GenBank/DDBJ databases">
        <title>Genome seq and assembly of Devosia sp. LEGU1.</title>
        <authorList>
            <person name="Chhetri G."/>
        </authorList>
    </citation>
    <scope>NUCLEOTIDE SEQUENCE [LARGE SCALE GENOMIC DNA]</scope>
    <source>
        <strain evidence="3 4">LEGU1</strain>
    </source>
</reference>
<sequence length="264" mass="28738">MVDLFRTRDHVADFDGYVSQFVTRSAATRATLRGQLDVAYGEGQDEKLDLFFPEGLSAPAPVHLVVHGGYWRMFAKADYSFIADTITQAGAIAAIMDYSLMPSVRMETIVDQVTRAASWLYEHAGEFGGDPARFSVSGHSAGAHLCAMLLEGKSPFRPNAGLLLSGVYDIEPLRQSFLQPLIGITEEEAARFSPLRLSLEKIEDVRILVGDGETEPFHTQAASLAHKLGTTPVQISGNHMSVVLDLGDASSPAGRHLWSMCSRL</sequence>
<dbReference type="PANTHER" id="PTHR48081">
    <property type="entry name" value="AB HYDROLASE SUPERFAMILY PROTEIN C4A8.06C"/>
    <property type="match status" value="1"/>
</dbReference>
<dbReference type="GO" id="GO:0016787">
    <property type="term" value="F:hydrolase activity"/>
    <property type="evidence" value="ECO:0007669"/>
    <property type="project" value="UniProtKB-KW"/>
</dbReference>
<name>A0ABX7C4X5_9HYPH</name>
<dbReference type="EMBL" id="CP068046">
    <property type="protein sequence ID" value="QQR38289.1"/>
    <property type="molecule type" value="Genomic_DNA"/>
</dbReference>